<dbReference type="InterPro" id="IPR057246">
    <property type="entry name" value="CARBOXYPEPT_ZN_1"/>
</dbReference>
<dbReference type="InterPro" id="IPR013083">
    <property type="entry name" value="Znf_RING/FYVE/PHD"/>
</dbReference>
<evidence type="ECO:0000313" key="10">
    <source>
        <dbReference type="EMBL" id="AQK72544.1"/>
    </source>
</evidence>
<dbReference type="SUPFAM" id="SSF57850">
    <property type="entry name" value="RING/U-box"/>
    <property type="match status" value="1"/>
</dbReference>
<dbReference type="PRINTS" id="PR00765">
    <property type="entry name" value="CRBOXYPTASEA"/>
</dbReference>
<sequence>MSMRPRYTYAHGPDGSYSLNIQLTALPCPGMALHLNTVIDCTPGNAWLDRIPPITIDFLNKLPQQSEAPTPASAVAAQLTRRFTCSTGDFVRQLQRVEPMVTAAGLPLECVPSVEEFIHLSVSSNSFYKAVAITVEAGASVDDEDEELPPGAVVGECAICYKEYLVDGPTSVKLACNHTFHRRCLDRWTAVYPTCPYCRAPVPVEQDYWDDEDDCDDSESGYDDVTSEEGGDSELEYDVPNEEDDGSSPAPDGDDGAHEPFSRKLLEDKPRITEEMVRGYMSNTELETAVHAFGSRCSNISRVYSIGKSVNHFPLWVIEISDKPRQRESEPAFKFIGNVHGDEPVGREVLMHLANCLCDNYLKDSLATLIIENMHLHILPIMNPDGFALRWRGNANNIDLNRDFPDQFFPVNNDIDYRQPETRAIMNWVKQEHFTASASLHGGALVANYPWDGTRDTRAQYYFVSHCNILNNDFTSYNKHYYGCPDDKTFQHMASVYSRSHYNMSLSKEFEGGITNGAFWYPIYGGMQDWNYIHGGCFELTLEISDTKWPKADEDEYAQSSSKPNKDCKNGTAKQAKISMAYSFIHRPLSDEERRVSTPVVVTCNDQRREVSVAQNIANKEIDRTVAFDKVAILLHLLATATPQAFT</sequence>
<dbReference type="SMART" id="SM00184">
    <property type="entry name" value="RING"/>
    <property type="match status" value="1"/>
</dbReference>
<keyword evidence="5" id="KW-0863">Zinc-finger</keyword>
<dbReference type="InterPro" id="IPR057247">
    <property type="entry name" value="CARBOXYPEPT_ZN_2"/>
</dbReference>
<evidence type="ECO:0000256" key="5">
    <source>
        <dbReference type="PROSITE-ProRule" id="PRU00175"/>
    </source>
</evidence>
<evidence type="ECO:0000256" key="1">
    <source>
        <dbReference type="ARBA" id="ARBA00001947"/>
    </source>
</evidence>
<dbReference type="InterPro" id="IPR001841">
    <property type="entry name" value="Znf_RING"/>
</dbReference>
<protein>
    <submittedName>
        <fullName evidence="10">Carboxypeptidase SOL1</fullName>
    </submittedName>
</protein>
<dbReference type="Pfam" id="PF00246">
    <property type="entry name" value="Peptidase_M14"/>
    <property type="match status" value="1"/>
</dbReference>
<dbReference type="InParanoid" id="A0A1D6HCX2"/>
<dbReference type="PROSITE" id="PS00133">
    <property type="entry name" value="CARBOXYPEPT_ZN_2"/>
    <property type="match status" value="1"/>
</dbReference>
<keyword evidence="10" id="KW-0645">Protease</keyword>
<dbReference type="SMR" id="A0A1D6HCX2"/>
<dbReference type="FunFam" id="3.30.40.10:FF:001278">
    <property type="entry name" value="Putative RING zinc finger domain superfamily protein"/>
    <property type="match status" value="1"/>
</dbReference>
<evidence type="ECO:0000256" key="2">
    <source>
        <dbReference type="ARBA" id="ARBA00005988"/>
    </source>
</evidence>
<evidence type="ECO:0000256" key="7">
    <source>
        <dbReference type="SAM" id="MobiDB-lite"/>
    </source>
</evidence>
<dbReference type="GO" id="GO:0006508">
    <property type="term" value="P:proteolysis"/>
    <property type="evidence" value="ECO:0007669"/>
    <property type="project" value="InterPro"/>
</dbReference>
<dbReference type="SMART" id="SM00631">
    <property type="entry name" value="Zn_pept"/>
    <property type="match status" value="1"/>
</dbReference>
<keyword evidence="4" id="KW-0862">Zinc</keyword>
<name>A0A1D6HCX2_MAIZE</name>
<evidence type="ECO:0000259" key="8">
    <source>
        <dbReference type="PROSITE" id="PS50089"/>
    </source>
</evidence>
<dbReference type="InterPro" id="IPR050753">
    <property type="entry name" value="Peptidase_M14_domain"/>
</dbReference>
<proteinExistence type="inferred from homology"/>
<dbReference type="Pfam" id="PF13639">
    <property type="entry name" value="zf-RING_2"/>
    <property type="match status" value="1"/>
</dbReference>
<feature type="region of interest" description="Disordered" evidence="7">
    <location>
        <begin position="209"/>
        <end position="265"/>
    </location>
</feature>
<dbReference type="Gene3D" id="3.30.40.10">
    <property type="entry name" value="Zinc/RING finger domain, C3HC4 (zinc finger)"/>
    <property type="match status" value="1"/>
</dbReference>
<dbReference type="Gene3D" id="3.40.630.10">
    <property type="entry name" value="Zn peptidases"/>
    <property type="match status" value="1"/>
</dbReference>
<feature type="compositionally biased region" description="Basic and acidic residues" evidence="7">
    <location>
        <begin position="255"/>
        <end position="265"/>
    </location>
</feature>
<dbReference type="PANTHER" id="PTHR11532">
    <property type="entry name" value="PROTEASE M14 CARBOXYPEPTIDASE"/>
    <property type="match status" value="1"/>
</dbReference>
<comment type="cofactor">
    <cofactor evidence="1">
        <name>Zn(2+)</name>
        <dbReference type="ChEBI" id="CHEBI:29105"/>
    </cofactor>
</comment>
<feature type="domain" description="RING-type" evidence="8">
    <location>
        <begin position="157"/>
        <end position="199"/>
    </location>
</feature>
<dbReference type="STRING" id="4577.A0A1D6HCX2"/>
<dbReference type="InterPro" id="IPR000834">
    <property type="entry name" value="Peptidase_M14"/>
</dbReference>
<dbReference type="AlphaFoldDB" id="A0A1D6HCX2"/>
<evidence type="ECO:0000259" key="9">
    <source>
        <dbReference type="PROSITE" id="PS52035"/>
    </source>
</evidence>
<keyword evidence="10" id="KW-0121">Carboxypeptidase</keyword>
<feature type="compositionally biased region" description="Acidic residues" evidence="7">
    <location>
        <begin position="209"/>
        <end position="246"/>
    </location>
</feature>
<organism evidence="10">
    <name type="scientific">Zea mays</name>
    <name type="common">Maize</name>
    <dbReference type="NCBI Taxonomy" id="4577"/>
    <lineage>
        <taxon>Eukaryota</taxon>
        <taxon>Viridiplantae</taxon>
        <taxon>Streptophyta</taxon>
        <taxon>Embryophyta</taxon>
        <taxon>Tracheophyta</taxon>
        <taxon>Spermatophyta</taxon>
        <taxon>Magnoliopsida</taxon>
        <taxon>Liliopsida</taxon>
        <taxon>Poales</taxon>
        <taxon>Poaceae</taxon>
        <taxon>PACMAD clade</taxon>
        <taxon>Panicoideae</taxon>
        <taxon>Andropogonodae</taxon>
        <taxon>Andropogoneae</taxon>
        <taxon>Tripsacinae</taxon>
        <taxon>Zea</taxon>
    </lineage>
</organism>
<evidence type="ECO:0000256" key="3">
    <source>
        <dbReference type="ARBA" id="ARBA00022723"/>
    </source>
</evidence>
<evidence type="ECO:0000256" key="6">
    <source>
        <dbReference type="PROSITE-ProRule" id="PRU01379"/>
    </source>
</evidence>
<feature type="active site" description="Proton donor/acceptor" evidence="6">
    <location>
        <position position="543"/>
    </location>
</feature>
<dbReference type="EMBL" id="CM000781">
    <property type="protein sequence ID" value="AQK72544.1"/>
    <property type="molecule type" value="Genomic_DNA"/>
</dbReference>
<gene>
    <name evidence="10" type="ORF">ZEAMMB73_Zm00001d017189</name>
</gene>
<dbReference type="GO" id="GO:0004181">
    <property type="term" value="F:metallocarboxypeptidase activity"/>
    <property type="evidence" value="ECO:0007669"/>
    <property type="project" value="InterPro"/>
</dbReference>
<dbReference type="PANTHER" id="PTHR11532:SF57">
    <property type="entry name" value="CARBOXYPEPTIDASE D, B"/>
    <property type="match status" value="1"/>
</dbReference>
<accession>A0A1D6HCX2</accession>
<dbReference type="SUPFAM" id="SSF53187">
    <property type="entry name" value="Zn-dependent exopeptidases"/>
    <property type="match status" value="1"/>
</dbReference>
<feature type="domain" description="Peptidase M14" evidence="9">
    <location>
        <begin position="279"/>
        <end position="576"/>
    </location>
</feature>
<reference evidence="10" key="1">
    <citation type="submission" date="2015-12" db="EMBL/GenBank/DDBJ databases">
        <title>Update maize B73 reference genome by single molecule sequencing technologies.</title>
        <authorList>
            <consortium name="Maize Genome Sequencing Project"/>
            <person name="Ware D."/>
        </authorList>
    </citation>
    <scope>NUCLEOTIDE SEQUENCE</scope>
    <source>
        <tissue evidence="10">Seedling</tissue>
    </source>
</reference>
<dbReference type="CDD" id="cd16448">
    <property type="entry name" value="RING-H2"/>
    <property type="match status" value="1"/>
</dbReference>
<dbReference type="ExpressionAtlas" id="A0A1D6HCX2">
    <property type="expression patterns" value="baseline and differential"/>
</dbReference>
<keyword evidence="10" id="KW-0378">Hydrolase</keyword>
<evidence type="ECO:0000256" key="4">
    <source>
        <dbReference type="ARBA" id="ARBA00022833"/>
    </source>
</evidence>
<dbReference type="SMART" id="SM01197">
    <property type="entry name" value="FANCL_C"/>
    <property type="match status" value="1"/>
</dbReference>
<keyword evidence="3" id="KW-0479">Metal-binding</keyword>
<comment type="similarity">
    <text evidence="2 6">Belongs to the peptidase M14 family.</text>
</comment>
<dbReference type="PROSITE" id="PS50089">
    <property type="entry name" value="ZF_RING_2"/>
    <property type="match status" value="1"/>
</dbReference>
<dbReference type="PROSITE" id="PS00132">
    <property type="entry name" value="CARBOXYPEPT_ZN_1"/>
    <property type="match status" value="1"/>
</dbReference>
<dbReference type="PROSITE" id="PS52035">
    <property type="entry name" value="PEPTIDASE_M14"/>
    <property type="match status" value="1"/>
</dbReference>
<dbReference type="GO" id="GO:0008270">
    <property type="term" value="F:zinc ion binding"/>
    <property type="evidence" value="ECO:0007669"/>
    <property type="project" value="UniProtKB-KW"/>
</dbReference>